<evidence type="ECO:0000256" key="2">
    <source>
        <dbReference type="SAM" id="SignalP"/>
    </source>
</evidence>
<proteinExistence type="predicted"/>
<feature type="compositionally biased region" description="Basic residues" evidence="1">
    <location>
        <begin position="96"/>
        <end position="108"/>
    </location>
</feature>
<dbReference type="AlphaFoldDB" id="A0AAV3YWS2"/>
<protein>
    <submittedName>
        <fullName evidence="3">Uncharacterized protein</fullName>
    </submittedName>
</protein>
<feature type="signal peptide" evidence="2">
    <location>
        <begin position="1"/>
        <end position="18"/>
    </location>
</feature>
<reference evidence="3 4" key="1">
    <citation type="journal article" date="2021" name="Elife">
        <title>Chloroplast acquisition without the gene transfer in kleptoplastic sea slugs, Plakobranchus ocellatus.</title>
        <authorList>
            <person name="Maeda T."/>
            <person name="Takahashi S."/>
            <person name="Yoshida T."/>
            <person name="Shimamura S."/>
            <person name="Takaki Y."/>
            <person name="Nagai Y."/>
            <person name="Toyoda A."/>
            <person name="Suzuki Y."/>
            <person name="Arimoto A."/>
            <person name="Ishii H."/>
            <person name="Satoh N."/>
            <person name="Nishiyama T."/>
            <person name="Hasebe M."/>
            <person name="Maruyama T."/>
            <person name="Minagawa J."/>
            <person name="Obokata J."/>
            <person name="Shigenobu S."/>
        </authorList>
    </citation>
    <scope>NUCLEOTIDE SEQUENCE [LARGE SCALE GENOMIC DNA]</scope>
</reference>
<feature type="compositionally biased region" description="Basic and acidic residues" evidence="1">
    <location>
        <begin position="71"/>
        <end position="82"/>
    </location>
</feature>
<dbReference type="EMBL" id="BLXT01001599">
    <property type="protein sequence ID" value="GFN86801.1"/>
    <property type="molecule type" value="Genomic_DNA"/>
</dbReference>
<evidence type="ECO:0000313" key="4">
    <source>
        <dbReference type="Proteomes" id="UP000735302"/>
    </source>
</evidence>
<feature type="compositionally biased region" description="Basic residues" evidence="1">
    <location>
        <begin position="60"/>
        <end position="70"/>
    </location>
</feature>
<accession>A0AAV3YWS2</accession>
<feature type="chain" id="PRO_5043842390" evidence="2">
    <location>
        <begin position="19"/>
        <end position="108"/>
    </location>
</feature>
<feature type="region of interest" description="Disordered" evidence="1">
    <location>
        <begin position="60"/>
        <end position="108"/>
    </location>
</feature>
<keyword evidence="2" id="KW-0732">Signal</keyword>
<feature type="compositionally biased region" description="Acidic residues" evidence="1">
    <location>
        <begin position="83"/>
        <end position="92"/>
    </location>
</feature>
<evidence type="ECO:0000313" key="3">
    <source>
        <dbReference type="EMBL" id="GFN86801.1"/>
    </source>
</evidence>
<organism evidence="3 4">
    <name type="scientific">Plakobranchus ocellatus</name>
    <dbReference type="NCBI Taxonomy" id="259542"/>
    <lineage>
        <taxon>Eukaryota</taxon>
        <taxon>Metazoa</taxon>
        <taxon>Spiralia</taxon>
        <taxon>Lophotrochozoa</taxon>
        <taxon>Mollusca</taxon>
        <taxon>Gastropoda</taxon>
        <taxon>Heterobranchia</taxon>
        <taxon>Euthyneura</taxon>
        <taxon>Panpulmonata</taxon>
        <taxon>Sacoglossa</taxon>
        <taxon>Placobranchoidea</taxon>
        <taxon>Plakobranchidae</taxon>
        <taxon>Plakobranchus</taxon>
    </lineage>
</organism>
<sequence length="108" mass="13071">MTIVLCGISAILWRSVLDCEYSNKQKTGDGKDMVYRKKDEDFMDGKVQSIVNVDEKKLGRRLMRMRRKQMKEKEEEKKKEDGEEKEQEEEEETTSRRRKNRRRRGRKI</sequence>
<name>A0AAV3YWS2_9GAST</name>
<gene>
    <name evidence="3" type="ORF">PoB_001330700</name>
</gene>
<comment type="caution">
    <text evidence="3">The sequence shown here is derived from an EMBL/GenBank/DDBJ whole genome shotgun (WGS) entry which is preliminary data.</text>
</comment>
<evidence type="ECO:0000256" key="1">
    <source>
        <dbReference type="SAM" id="MobiDB-lite"/>
    </source>
</evidence>
<keyword evidence="4" id="KW-1185">Reference proteome</keyword>
<dbReference type="Proteomes" id="UP000735302">
    <property type="component" value="Unassembled WGS sequence"/>
</dbReference>